<comment type="caution">
    <text evidence="3">The sequence shown here is derived from an EMBL/GenBank/DDBJ whole genome shotgun (WGS) entry which is preliminary data.</text>
</comment>
<dbReference type="Proteomes" id="UP000321230">
    <property type="component" value="Unassembled WGS sequence"/>
</dbReference>
<accession>A0A511B015</accession>
<feature type="compositionally biased region" description="Basic residues" evidence="1">
    <location>
        <begin position="171"/>
        <end position="182"/>
    </location>
</feature>
<keyword evidence="4" id="KW-1185">Reference proteome</keyword>
<evidence type="ECO:0008006" key="5">
    <source>
        <dbReference type="Google" id="ProtNLM"/>
    </source>
</evidence>
<protein>
    <recommendedName>
        <fullName evidence="5">Lipoprotein</fullName>
    </recommendedName>
</protein>
<dbReference type="PROSITE" id="PS51257">
    <property type="entry name" value="PROKAR_LIPOPROTEIN"/>
    <property type="match status" value="1"/>
</dbReference>
<dbReference type="AlphaFoldDB" id="A0A511B015"/>
<reference evidence="3 4" key="1">
    <citation type="submission" date="2019-07" db="EMBL/GenBank/DDBJ databases">
        <title>Whole genome shotgun sequence of Gluconobacter wancherniae NBRC 103581.</title>
        <authorList>
            <person name="Hosoyama A."/>
            <person name="Uohara A."/>
            <person name="Ohji S."/>
            <person name="Ichikawa N."/>
        </authorList>
    </citation>
    <scope>NUCLEOTIDE SEQUENCE [LARGE SCALE GENOMIC DNA]</scope>
    <source>
        <strain evidence="3 4">NBRC 103581</strain>
    </source>
</reference>
<evidence type="ECO:0000256" key="2">
    <source>
        <dbReference type="SAM" id="SignalP"/>
    </source>
</evidence>
<name>A0A511B015_9PROT</name>
<evidence type="ECO:0000256" key="1">
    <source>
        <dbReference type="SAM" id="MobiDB-lite"/>
    </source>
</evidence>
<feature type="signal peptide" evidence="2">
    <location>
        <begin position="1"/>
        <end position="26"/>
    </location>
</feature>
<organism evidence="3 4">
    <name type="scientific">Gluconobacter wancherniae NBRC 103581</name>
    <dbReference type="NCBI Taxonomy" id="656744"/>
    <lineage>
        <taxon>Bacteria</taxon>
        <taxon>Pseudomonadati</taxon>
        <taxon>Pseudomonadota</taxon>
        <taxon>Alphaproteobacteria</taxon>
        <taxon>Acetobacterales</taxon>
        <taxon>Acetobacteraceae</taxon>
        <taxon>Gluconobacter</taxon>
    </lineage>
</organism>
<dbReference type="EMBL" id="BJUZ01000002">
    <property type="protein sequence ID" value="GEK93790.1"/>
    <property type="molecule type" value="Genomic_DNA"/>
</dbReference>
<keyword evidence="2" id="KW-0732">Signal</keyword>
<proteinExistence type="predicted"/>
<evidence type="ECO:0000313" key="4">
    <source>
        <dbReference type="Proteomes" id="UP000321230"/>
    </source>
</evidence>
<sequence>MRLQGSAITLGAVFAASLLLSGCAQTPIVQRSVAPNPFGYQKVSALCHVTPVTTAKDGTMSVSMTVRSDDGLCAISIQQPTGGNYASFGVNPGPVHGKAFLYNYDGHTYVDYTPATAYAGTDTFTADLIPGGGKPRTHLVVNAVVDATGVVVHTPQPAVTAPKAKESTKKTTTRHTTRRTKH</sequence>
<gene>
    <name evidence="3" type="ORF">GWA01_15600</name>
</gene>
<feature type="region of interest" description="Disordered" evidence="1">
    <location>
        <begin position="156"/>
        <end position="182"/>
    </location>
</feature>
<dbReference type="RefSeq" id="WP_229316059.1">
    <property type="nucleotide sequence ID" value="NZ_BARC01000003.1"/>
</dbReference>
<feature type="chain" id="PRO_5022153683" description="Lipoprotein" evidence="2">
    <location>
        <begin position="27"/>
        <end position="182"/>
    </location>
</feature>
<evidence type="ECO:0000313" key="3">
    <source>
        <dbReference type="EMBL" id="GEK93790.1"/>
    </source>
</evidence>